<feature type="transmembrane region" description="Helical" evidence="5">
    <location>
        <begin position="99"/>
        <end position="121"/>
    </location>
</feature>
<keyword evidence="4 5" id="KW-0472">Membrane</keyword>
<dbReference type="EMBL" id="OU015566">
    <property type="protein sequence ID" value="CAG5104333.1"/>
    <property type="molecule type" value="Genomic_DNA"/>
</dbReference>
<dbReference type="Proteomes" id="UP001158576">
    <property type="component" value="Chromosome 1"/>
</dbReference>
<protein>
    <submittedName>
        <fullName evidence="6">Oidioi.mRNA.OKI2018_I69.chr1.g1202.t1.cds</fullName>
    </submittedName>
</protein>
<proteinExistence type="predicted"/>
<feature type="transmembrane region" description="Helical" evidence="5">
    <location>
        <begin position="176"/>
        <end position="201"/>
    </location>
</feature>
<feature type="transmembrane region" description="Helical" evidence="5">
    <location>
        <begin position="6"/>
        <end position="23"/>
    </location>
</feature>
<feature type="transmembrane region" description="Helical" evidence="5">
    <location>
        <begin position="237"/>
        <end position="256"/>
    </location>
</feature>
<reference evidence="6 7" key="1">
    <citation type="submission" date="2021-04" db="EMBL/GenBank/DDBJ databases">
        <authorList>
            <person name="Bliznina A."/>
        </authorList>
    </citation>
    <scope>NUCLEOTIDE SEQUENCE [LARGE SCALE GENOMIC DNA]</scope>
</reference>
<evidence type="ECO:0000256" key="3">
    <source>
        <dbReference type="ARBA" id="ARBA00022989"/>
    </source>
</evidence>
<evidence type="ECO:0000313" key="7">
    <source>
        <dbReference type="Proteomes" id="UP001158576"/>
    </source>
</evidence>
<dbReference type="InterPro" id="IPR005828">
    <property type="entry name" value="MFS_sugar_transport-like"/>
</dbReference>
<feature type="transmembrane region" description="Helical" evidence="5">
    <location>
        <begin position="293"/>
        <end position="314"/>
    </location>
</feature>
<keyword evidence="2 5" id="KW-0812">Transmembrane</keyword>
<dbReference type="PANTHER" id="PTHR24064">
    <property type="entry name" value="SOLUTE CARRIER FAMILY 22 MEMBER"/>
    <property type="match status" value="1"/>
</dbReference>
<evidence type="ECO:0000256" key="2">
    <source>
        <dbReference type="ARBA" id="ARBA00022692"/>
    </source>
</evidence>
<feature type="transmembrane region" description="Helical" evidence="5">
    <location>
        <begin position="262"/>
        <end position="281"/>
    </location>
</feature>
<feature type="transmembrane region" description="Helical" evidence="5">
    <location>
        <begin position="43"/>
        <end position="63"/>
    </location>
</feature>
<dbReference type="Gene3D" id="1.20.1250.20">
    <property type="entry name" value="MFS general substrate transporter like domains"/>
    <property type="match status" value="2"/>
</dbReference>
<feature type="transmembrane region" description="Helical" evidence="5">
    <location>
        <begin position="213"/>
        <end position="230"/>
    </location>
</feature>
<dbReference type="Pfam" id="PF00083">
    <property type="entry name" value="Sugar_tr"/>
    <property type="match status" value="1"/>
</dbReference>
<evidence type="ECO:0000256" key="1">
    <source>
        <dbReference type="ARBA" id="ARBA00004141"/>
    </source>
</evidence>
<gene>
    <name evidence="6" type="ORF">OKIOD_LOCUS9967</name>
</gene>
<dbReference type="SUPFAM" id="SSF103473">
    <property type="entry name" value="MFS general substrate transporter"/>
    <property type="match status" value="1"/>
</dbReference>
<name>A0ABN7SUA0_OIKDI</name>
<organism evidence="6 7">
    <name type="scientific">Oikopleura dioica</name>
    <name type="common">Tunicate</name>
    <dbReference type="NCBI Taxonomy" id="34765"/>
    <lineage>
        <taxon>Eukaryota</taxon>
        <taxon>Metazoa</taxon>
        <taxon>Chordata</taxon>
        <taxon>Tunicata</taxon>
        <taxon>Appendicularia</taxon>
        <taxon>Copelata</taxon>
        <taxon>Oikopleuridae</taxon>
        <taxon>Oikopleura</taxon>
    </lineage>
</organism>
<evidence type="ECO:0000256" key="4">
    <source>
        <dbReference type="ARBA" id="ARBA00023136"/>
    </source>
</evidence>
<feature type="transmembrane region" description="Helical" evidence="5">
    <location>
        <begin position="320"/>
        <end position="339"/>
    </location>
</feature>
<dbReference type="InterPro" id="IPR036259">
    <property type="entry name" value="MFS_trans_sf"/>
</dbReference>
<comment type="subcellular location">
    <subcellularLocation>
        <location evidence="1">Membrane</location>
        <topology evidence="1">Multi-pass membrane protein</topology>
    </subcellularLocation>
</comment>
<evidence type="ECO:0000256" key="5">
    <source>
        <dbReference type="SAM" id="Phobius"/>
    </source>
</evidence>
<sequence length="380" mass="43136">MFGNFGAIIFAFNALLPVFGMIVPDHDFNGWLADTIGRKSALFWNNVVFFSAIAVNLVFINFYVYAVCRFFICSSACALMMIATLYGTETAVHFKSAAFLIWSCYSYFGILFASLLFYFFLDWKEQMLIKLFLSLLFFFMTFYFPETPVYLENIKKDKSLKSDRPKKFDVAPNRNYICTMFIFSFCCITTAFVYFGLLWGAGSLSGSLHWNSAINGMMALVGSMIIFPVLKIATSKTILSYSYFLICFVMGLAWVFPSTKILSISSFIGIFAVVLTFYAYFDIAKTFPVSCRSTTSGFCTVSGRLFVLVVPYLSLLPKTFRIGLLCILPGICGFLYRFIPDVPDNVTLQNVSDANQVFKQSHLRMRRRQKSEDKGLLSVE</sequence>
<keyword evidence="3 5" id="KW-1133">Transmembrane helix</keyword>
<evidence type="ECO:0000313" key="6">
    <source>
        <dbReference type="EMBL" id="CAG5104333.1"/>
    </source>
</evidence>
<feature type="transmembrane region" description="Helical" evidence="5">
    <location>
        <begin position="127"/>
        <end position="145"/>
    </location>
</feature>
<feature type="transmembrane region" description="Helical" evidence="5">
    <location>
        <begin position="69"/>
        <end position="87"/>
    </location>
</feature>
<accession>A0ABN7SUA0</accession>
<keyword evidence="7" id="KW-1185">Reference proteome</keyword>